<gene>
    <name evidence="2" type="ORF">K431DRAFT_167981</name>
</gene>
<dbReference type="AlphaFoldDB" id="A0A9P4UKQ0"/>
<comment type="caution">
    <text evidence="2">The sequence shown here is derived from an EMBL/GenBank/DDBJ whole genome shotgun (WGS) entry which is preliminary data.</text>
</comment>
<protein>
    <submittedName>
        <fullName evidence="2">Uncharacterized protein</fullName>
    </submittedName>
</protein>
<accession>A0A9P4UKQ0</accession>
<keyword evidence="1" id="KW-0732">Signal</keyword>
<dbReference type="EMBL" id="MU003855">
    <property type="protein sequence ID" value="KAF2717013.1"/>
    <property type="molecule type" value="Genomic_DNA"/>
</dbReference>
<keyword evidence="3" id="KW-1185">Reference proteome</keyword>
<evidence type="ECO:0000313" key="2">
    <source>
        <dbReference type="EMBL" id="KAF2717013.1"/>
    </source>
</evidence>
<evidence type="ECO:0000256" key="1">
    <source>
        <dbReference type="SAM" id="SignalP"/>
    </source>
</evidence>
<reference evidence="2" key="1">
    <citation type="journal article" date="2020" name="Stud. Mycol.">
        <title>101 Dothideomycetes genomes: a test case for predicting lifestyles and emergence of pathogens.</title>
        <authorList>
            <person name="Haridas S."/>
            <person name="Albert R."/>
            <person name="Binder M."/>
            <person name="Bloem J."/>
            <person name="Labutti K."/>
            <person name="Salamov A."/>
            <person name="Andreopoulos B."/>
            <person name="Baker S."/>
            <person name="Barry K."/>
            <person name="Bills G."/>
            <person name="Bluhm B."/>
            <person name="Cannon C."/>
            <person name="Castanera R."/>
            <person name="Culley D."/>
            <person name="Daum C."/>
            <person name="Ezra D."/>
            <person name="Gonzalez J."/>
            <person name="Henrissat B."/>
            <person name="Kuo A."/>
            <person name="Liang C."/>
            <person name="Lipzen A."/>
            <person name="Lutzoni F."/>
            <person name="Magnuson J."/>
            <person name="Mondo S."/>
            <person name="Nolan M."/>
            <person name="Ohm R."/>
            <person name="Pangilinan J."/>
            <person name="Park H.-J."/>
            <person name="Ramirez L."/>
            <person name="Alfaro M."/>
            <person name="Sun H."/>
            <person name="Tritt A."/>
            <person name="Yoshinaga Y."/>
            <person name="Zwiers L.-H."/>
            <person name="Turgeon B."/>
            <person name="Goodwin S."/>
            <person name="Spatafora J."/>
            <person name="Crous P."/>
            <person name="Grigoriev I."/>
        </authorList>
    </citation>
    <scope>NUCLEOTIDE SEQUENCE</scope>
    <source>
        <strain evidence="2">CBS 116435</strain>
    </source>
</reference>
<sequence>MKRAKPSLLLLLLLLLHPPLSQGRGREAPPSNARDVPFHSIGCQLTVPYPSQTHMCVPCAYACEPIRPSRPFPSHHQSLMIVRPCVECSRRGGRESEKCRCYIISSSSATFGRGVVCVCVCVCVCNLSLEARSRPVVAVCFWHPCLHAVPHLAAAAHVTDLPAQKDRQDRQRDLFPTASLRLACEKNPEPLPTPSPGQFACPPLVLQQRRRPITTWQIEMYARGQVGRQRAGRRPYFSLTSSPQAKKKSGVCILIYGQ</sequence>
<feature type="signal peptide" evidence="1">
    <location>
        <begin position="1"/>
        <end position="23"/>
    </location>
</feature>
<feature type="chain" id="PRO_5040149100" evidence="1">
    <location>
        <begin position="24"/>
        <end position="258"/>
    </location>
</feature>
<proteinExistence type="predicted"/>
<name>A0A9P4UKQ0_9PEZI</name>
<dbReference type="Proteomes" id="UP000799441">
    <property type="component" value="Unassembled WGS sequence"/>
</dbReference>
<evidence type="ECO:0000313" key="3">
    <source>
        <dbReference type="Proteomes" id="UP000799441"/>
    </source>
</evidence>
<organism evidence="2 3">
    <name type="scientific">Polychaeton citri CBS 116435</name>
    <dbReference type="NCBI Taxonomy" id="1314669"/>
    <lineage>
        <taxon>Eukaryota</taxon>
        <taxon>Fungi</taxon>
        <taxon>Dikarya</taxon>
        <taxon>Ascomycota</taxon>
        <taxon>Pezizomycotina</taxon>
        <taxon>Dothideomycetes</taxon>
        <taxon>Dothideomycetidae</taxon>
        <taxon>Capnodiales</taxon>
        <taxon>Capnodiaceae</taxon>
        <taxon>Polychaeton</taxon>
    </lineage>
</organism>